<organism evidence="2 3">
    <name type="scientific">Paenalkalicoccus suaedae</name>
    <dbReference type="NCBI Taxonomy" id="2592382"/>
    <lineage>
        <taxon>Bacteria</taxon>
        <taxon>Bacillati</taxon>
        <taxon>Bacillota</taxon>
        <taxon>Bacilli</taxon>
        <taxon>Bacillales</taxon>
        <taxon>Bacillaceae</taxon>
        <taxon>Paenalkalicoccus</taxon>
    </lineage>
</organism>
<name>A0A859FJG9_9BACI</name>
<proteinExistence type="predicted"/>
<dbReference type="Pfam" id="PF01636">
    <property type="entry name" value="APH"/>
    <property type="match status" value="1"/>
</dbReference>
<dbReference type="PANTHER" id="PTHR21310">
    <property type="entry name" value="AMINOGLYCOSIDE PHOSPHOTRANSFERASE-RELATED-RELATED"/>
    <property type="match status" value="1"/>
</dbReference>
<dbReference type="KEGG" id="psua:FLK61_40850"/>
<reference evidence="3" key="1">
    <citation type="submission" date="2019-07" db="EMBL/GenBank/DDBJ databases">
        <title>Bacillus alkalisoli sp. nov. isolated from saline soil.</title>
        <authorList>
            <person name="Sun J.-Q."/>
            <person name="Xu L."/>
        </authorList>
    </citation>
    <scope>NUCLEOTIDE SEQUENCE [LARGE SCALE GENOMIC DNA]</scope>
    <source>
        <strain evidence="3">M4U3P1</strain>
    </source>
</reference>
<accession>A0A859FJG9</accession>
<dbReference type="InterPro" id="IPR011009">
    <property type="entry name" value="Kinase-like_dom_sf"/>
</dbReference>
<keyword evidence="2" id="KW-0808">Transferase</keyword>
<dbReference type="GO" id="GO:0016740">
    <property type="term" value="F:transferase activity"/>
    <property type="evidence" value="ECO:0007669"/>
    <property type="project" value="UniProtKB-KW"/>
</dbReference>
<dbReference type="AlphaFoldDB" id="A0A859FJG9"/>
<dbReference type="InterPro" id="IPR002575">
    <property type="entry name" value="Aminoglycoside_PTrfase"/>
</dbReference>
<gene>
    <name evidence="2" type="ORF">FLK61_40850</name>
</gene>
<protein>
    <submittedName>
        <fullName evidence="2">Aminoglycoside phosphotransferase family protein</fullName>
    </submittedName>
</protein>
<dbReference type="EMBL" id="CP041372">
    <property type="protein sequence ID" value="QKS72950.1"/>
    <property type="molecule type" value="Genomic_DNA"/>
</dbReference>
<evidence type="ECO:0000313" key="3">
    <source>
        <dbReference type="Proteomes" id="UP000318138"/>
    </source>
</evidence>
<feature type="domain" description="Aminoglycoside phosphotransferase" evidence="1">
    <location>
        <begin position="30"/>
        <end position="256"/>
    </location>
</feature>
<dbReference type="RefSeq" id="WP_176010917.1">
    <property type="nucleotide sequence ID" value="NZ_CP041372.2"/>
</dbReference>
<dbReference type="InterPro" id="IPR051678">
    <property type="entry name" value="AGP_Transferase"/>
</dbReference>
<dbReference type="Gene3D" id="3.30.200.20">
    <property type="entry name" value="Phosphorylase Kinase, domain 1"/>
    <property type="match status" value="1"/>
</dbReference>
<evidence type="ECO:0000313" key="2">
    <source>
        <dbReference type="EMBL" id="QKS72950.1"/>
    </source>
</evidence>
<evidence type="ECO:0000259" key="1">
    <source>
        <dbReference type="Pfam" id="PF01636"/>
    </source>
</evidence>
<dbReference type="Gene3D" id="3.90.1200.10">
    <property type="match status" value="1"/>
</dbReference>
<dbReference type="SUPFAM" id="SSF56112">
    <property type="entry name" value="Protein kinase-like (PK-like)"/>
    <property type="match status" value="1"/>
</dbReference>
<dbReference type="Proteomes" id="UP000318138">
    <property type="component" value="Chromosome"/>
</dbReference>
<keyword evidence="3" id="KW-1185">Reference proteome</keyword>
<sequence length="315" mass="36025">MQNFEATHPMTLELAKQKIETAFPALKPVDIKLIGTGFDHTVYEVNNRWVFRFPRREMGYDAMRIEYSVLKELERASFDSAYNIPRVRYYAIADGDNFPFIGLTNIKGNSLMEESDDSILENELANLGTFLRELHDLPLHYFTQGRDELNRLSTEARQESLVQRLEDIRGMIDHELFDITHAYLKEIPLMPNPQGTSLVHGDMHPNNIIMLDGAVHGVIDWGDAHIGHPAIDLSILYQLVSPDKHDPFYKTYGEVDEETKQLAIFKAVSVSIILLHHTTVEPNDNVMRWGKIMLKNALLAWQPAPMELEGDLLAD</sequence>